<name>A0ABW9G479_9GAMM</name>
<protein>
    <submittedName>
        <fullName evidence="2">N-acetyltransferase family protein</fullName>
    </submittedName>
</protein>
<dbReference type="Pfam" id="PF13420">
    <property type="entry name" value="Acetyltransf_4"/>
    <property type="match status" value="1"/>
</dbReference>
<dbReference type="InterPro" id="IPR016181">
    <property type="entry name" value="Acyl_CoA_acyltransferase"/>
</dbReference>
<keyword evidence="3" id="KW-1185">Reference proteome</keyword>
<dbReference type="PANTHER" id="PTHR43072">
    <property type="entry name" value="N-ACETYLTRANSFERASE"/>
    <property type="match status" value="1"/>
</dbReference>
<dbReference type="EMBL" id="JBEQCT010000001">
    <property type="protein sequence ID" value="MFM2483831.1"/>
    <property type="molecule type" value="Genomic_DNA"/>
</dbReference>
<dbReference type="CDD" id="cd04301">
    <property type="entry name" value="NAT_SF"/>
    <property type="match status" value="1"/>
</dbReference>
<dbReference type="Proteomes" id="UP001629953">
    <property type="component" value="Unassembled WGS sequence"/>
</dbReference>
<accession>A0ABW9G479</accession>
<dbReference type="RefSeq" id="WP_408621985.1">
    <property type="nucleotide sequence ID" value="NZ_JBEQCT010000001.1"/>
</dbReference>
<dbReference type="PANTHER" id="PTHR43072:SF8">
    <property type="entry name" value="ACYLTRANSFERASE FABY-RELATED"/>
    <property type="match status" value="1"/>
</dbReference>
<evidence type="ECO:0000313" key="3">
    <source>
        <dbReference type="Proteomes" id="UP001629953"/>
    </source>
</evidence>
<evidence type="ECO:0000313" key="2">
    <source>
        <dbReference type="EMBL" id="MFM2483831.1"/>
    </source>
</evidence>
<evidence type="ECO:0000259" key="1">
    <source>
        <dbReference type="PROSITE" id="PS51186"/>
    </source>
</evidence>
<proteinExistence type="predicted"/>
<feature type="domain" description="N-acetyltransferase" evidence="1">
    <location>
        <begin position="1"/>
        <end position="168"/>
    </location>
</feature>
<dbReference type="PROSITE" id="PS51186">
    <property type="entry name" value="GNAT"/>
    <property type="match status" value="1"/>
</dbReference>
<gene>
    <name evidence="2" type="ORF">ABUE30_01915</name>
</gene>
<comment type="caution">
    <text evidence="2">The sequence shown here is derived from an EMBL/GenBank/DDBJ whole genome shotgun (WGS) entry which is preliminary data.</text>
</comment>
<dbReference type="Gene3D" id="3.40.630.30">
    <property type="match status" value="1"/>
</dbReference>
<reference evidence="2 3" key="1">
    <citation type="journal article" date="2013" name="Int. J. Syst. Evol. Microbiol.">
        <title>Celerinatantimonas yamalensis sp. nov., a cold-adapted diazotrophic bacterium from a cold permafrost brine.</title>
        <authorList>
            <person name="Shcherbakova V."/>
            <person name="Chuvilskaya N."/>
            <person name="Rivkina E."/>
            <person name="Demidov N."/>
            <person name="Uchaeva V."/>
            <person name="Suetin S."/>
            <person name="Suzina N."/>
            <person name="Gilichinsky D."/>
        </authorList>
    </citation>
    <scope>NUCLEOTIDE SEQUENCE [LARGE SCALE GENOMIC DNA]</scope>
    <source>
        <strain evidence="2 3">C7</strain>
    </source>
</reference>
<dbReference type="InterPro" id="IPR000182">
    <property type="entry name" value="GNAT_dom"/>
</dbReference>
<sequence>MDIREVGRLDIEAITRIYNHYIVNTTISFEESPVSEPEMHARVKHVQEFGLPWLVVVIDGEIQGYAYAGQWKARSAYNLTVEPSIYFAPEAKGKGMGRLIYHALLEQLKRLGIRTVIGSIALPNDSSIALHERLGFKKVGEFTNIGFKHDRRISVGYWQLELSDYPMS</sequence>
<dbReference type="SUPFAM" id="SSF55729">
    <property type="entry name" value="Acyl-CoA N-acyltransferases (Nat)"/>
    <property type="match status" value="1"/>
</dbReference>
<organism evidence="2 3">
    <name type="scientific">Celerinatantimonas yamalensis</name>
    <dbReference type="NCBI Taxonomy" id="559956"/>
    <lineage>
        <taxon>Bacteria</taxon>
        <taxon>Pseudomonadati</taxon>
        <taxon>Pseudomonadota</taxon>
        <taxon>Gammaproteobacteria</taxon>
        <taxon>Celerinatantimonadaceae</taxon>
        <taxon>Celerinatantimonas</taxon>
    </lineage>
</organism>